<dbReference type="SUPFAM" id="SSF47413">
    <property type="entry name" value="lambda repressor-like DNA-binding domains"/>
    <property type="match status" value="1"/>
</dbReference>
<reference evidence="3" key="1">
    <citation type="journal article" date="2019" name="Int. J. Syst. Evol. Microbiol.">
        <title>The Global Catalogue of Microorganisms (GCM) 10K type strain sequencing project: providing services to taxonomists for standard genome sequencing and annotation.</title>
        <authorList>
            <consortium name="The Broad Institute Genomics Platform"/>
            <consortium name="The Broad Institute Genome Sequencing Center for Infectious Disease"/>
            <person name="Wu L."/>
            <person name="Ma J."/>
        </authorList>
    </citation>
    <scope>NUCLEOTIDE SEQUENCE [LARGE SCALE GENOMIC DNA]</scope>
    <source>
        <strain evidence="3">JCM 17388</strain>
    </source>
</reference>
<dbReference type="PROSITE" id="PS50943">
    <property type="entry name" value="HTH_CROC1"/>
    <property type="match status" value="1"/>
</dbReference>
<dbReference type="InterPro" id="IPR043917">
    <property type="entry name" value="DUF5753"/>
</dbReference>
<evidence type="ECO:0000313" key="3">
    <source>
        <dbReference type="Proteomes" id="UP001501251"/>
    </source>
</evidence>
<evidence type="ECO:0000313" key="2">
    <source>
        <dbReference type="EMBL" id="GAA4184389.1"/>
    </source>
</evidence>
<feature type="domain" description="HTH cro/C1-type" evidence="1">
    <location>
        <begin position="21"/>
        <end position="71"/>
    </location>
</feature>
<dbReference type="RefSeq" id="WP_344916010.1">
    <property type="nucleotide sequence ID" value="NZ_BAABAQ010000002.1"/>
</dbReference>
<dbReference type="Proteomes" id="UP001501251">
    <property type="component" value="Unassembled WGS sequence"/>
</dbReference>
<sequence length="275" mass="30938">MGNDLDPRLTPTQRFGRELGRARRETGLSQTRLGTHLGVSSSYIGHIEIGNRKPNAQLAADCDRFFKTDDFFTRLCRNITAPSGPSWFLRWSDEIEPRARVLRSWDPLLVPGLLQTENYARAVFRGGLATSEQEIEKQVGARMRRQLILDMDSPPVLWALFDEWVLRRPIGGPEVMYEQLDHLAAVAGRQNVKVQIVPHDTSCTAGLMSGFALAELPDAPTTVSVESSGAGEVSAEHDLAAFIWDRYDRIRAEAHRPGQSLEMIEEARDQWKQQT</sequence>
<dbReference type="Gene3D" id="1.10.260.40">
    <property type="entry name" value="lambda repressor-like DNA-binding domains"/>
    <property type="match status" value="1"/>
</dbReference>
<organism evidence="2 3">
    <name type="scientific">Streptosporangium oxazolinicum</name>
    <dbReference type="NCBI Taxonomy" id="909287"/>
    <lineage>
        <taxon>Bacteria</taxon>
        <taxon>Bacillati</taxon>
        <taxon>Actinomycetota</taxon>
        <taxon>Actinomycetes</taxon>
        <taxon>Streptosporangiales</taxon>
        <taxon>Streptosporangiaceae</taxon>
        <taxon>Streptosporangium</taxon>
    </lineage>
</organism>
<dbReference type="EMBL" id="BAABAQ010000002">
    <property type="protein sequence ID" value="GAA4184389.1"/>
    <property type="molecule type" value="Genomic_DNA"/>
</dbReference>
<evidence type="ECO:0000259" key="1">
    <source>
        <dbReference type="PROSITE" id="PS50943"/>
    </source>
</evidence>
<dbReference type="SMART" id="SM00530">
    <property type="entry name" value="HTH_XRE"/>
    <property type="match status" value="1"/>
</dbReference>
<dbReference type="InterPro" id="IPR010982">
    <property type="entry name" value="Lambda_DNA-bd_dom_sf"/>
</dbReference>
<keyword evidence="3" id="KW-1185">Reference proteome</keyword>
<name>A0ABP8AI58_9ACTN</name>
<dbReference type="Pfam" id="PF13560">
    <property type="entry name" value="HTH_31"/>
    <property type="match status" value="1"/>
</dbReference>
<protein>
    <submittedName>
        <fullName evidence="2">Helix-turn-helix transcriptional regulator</fullName>
    </submittedName>
</protein>
<accession>A0ABP8AI58</accession>
<dbReference type="Pfam" id="PF19054">
    <property type="entry name" value="DUF5753"/>
    <property type="match status" value="1"/>
</dbReference>
<proteinExistence type="predicted"/>
<dbReference type="InterPro" id="IPR001387">
    <property type="entry name" value="Cro/C1-type_HTH"/>
</dbReference>
<comment type="caution">
    <text evidence="2">The sequence shown here is derived from an EMBL/GenBank/DDBJ whole genome shotgun (WGS) entry which is preliminary data.</text>
</comment>
<dbReference type="CDD" id="cd00093">
    <property type="entry name" value="HTH_XRE"/>
    <property type="match status" value="1"/>
</dbReference>
<gene>
    <name evidence="2" type="ORF">GCM10022252_13200</name>
</gene>